<evidence type="ECO:0000256" key="5">
    <source>
        <dbReference type="ARBA" id="ARBA00022927"/>
    </source>
</evidence>
<evidence type="ECO:0000259" key="11">
    <source>
        <dbReference type="SMART" id="SM00160"/>
    </source>
</evidence>
<keyword evidence="4" id="KW-0509">mRNA transport</keyword>
<keyword evidence="8" id="KW-0906">Nuclear pore complex</keyword>
<dbReference type="Pfam" id="PF00638">
    <property type="entry name" value="Ran_BP1"/>
    <property type="match status" value="1"/>
</dbReference>
<evidence type="ECO:0000256" key="8">
    <source>
        <dbReference type="ARBA" id="ARBA00023132"/>
    </source>
</evidence>
<reference evidence="14" key="3">
    <citation type="submission" date="2014-09" db="EMBL/GenBank/DDBJ databases">
        <authorList>
            <person name="Magalhaes I.L.F."/>
            <person name="Oliveira U."/>
            <person name="Santos F.R."/>
            <person name="Vidigal T.H.D.A."/>
            <person name="Brescovit A.D."/>
            <person name="Santos A.J."/>
        </authorList>
    </citation>
    <scope>NUCLEOTIDE SEQUENCE</scope>
</reference>
<feature type="compositionally biased region" description="Low complexity" evidence="10">
    <location>
        <begin position="167"/>
        <end position="187"/>
    </location>
</feature>
<dbReference type="CDD" id="cd13170">
    <property type="entry name" value="RanBD_NUP50"/>
    <property type="match status" value="1"/>
</dbReference>
<dbReference type="PANTHER" id="PTHR23138">
    <property type="entry name" value="RAN BINDING PROTEIN"/>
    <property type="match status" value="1"/>
</dbReference>
<dbReference type="Pfam" id="PF08911">
    <property type="entry name" value="NUP50"/>
    <property type="match status" value="1"/>
</dbReference>
<dbReference type="PANTHER" id="PTHR23138:SF141">
    <property type="entry name" value="NUCLEAR PORE COMPLEX PROTEIN NUP50"/>
    <property type="match status" value="1"/>
</dbReference>
<dbReference type="AlphaFoldDB" id="A0A0A9XNA1"/>
<keyword evidence="7" id="KW-0811">Translocation</keyword>
<dbReference type="Gene3D" id="2.30.29.30">
    <property type="entry name" value="Pleckstrin-homology domain (PH domain)/Phosphotyrosine-binding domain (PTB)"/>
    <property type="match status" value="1"/>
</dbReference>
<feature type="compositionally biased region" description="Low complexity" evidence="10">
    <location>
        <begin position="203"/>
        <end position="220"/>
    </location>
</feature>
<feature type="compositionally biased region" description="Low complexity" evidence="10">
    <location>
        <begin position="56"/>
        <end position="83"/>
    </location>
</feature>
<name>A0A0A9XNA1_LYGHE</name>
<dbReference type="GO" id="GO:0005643">
    <property type="term" value="C:nuclear pore"/>
    <property type="evidence" value="ECO:0007669"/>
    <property type="project" value="UniProtKB-SubCell"/>
</dbReference>
<evidence type="ECO:0000313" key="13">
    <source>
        <dbReference type="EMBL" id="JAG21460.1"/>
    </source>
</evidence>
<feature type="domain" description="RanBD1" evidence="11">
    <location>
        <begin position="303"/>
        <end position="411"/>
    </location>
</feature>
<feature type="compositionally biased region" description="Basic and acidic residues" evidence="10">
    <location>
        <begin position="101"/>
        <end position="114"/>
    </location>
</feature>
<protein>
    <submittedName>
        <fullName evidence="12">Nuclear pore complex protein Nup50</fullName>
    </submittedName>
</protein>
<evidence type="ECO:0000256" key="10">
    <source>
        <dbReference type="SAM" id="MobiDB-lite"/>
    </source>
</evidence>
<dbReference type="SUPFAM" id="SSF50729">
    <property type="entry name" value="PH domain-like"/>
    <property type="match status" value="1"/>
</dbReference>
<evidence type="ECO:0000256" key="4">
    <source>
        <dbReference type="ARBA" id="ARBA00022816"/>
    </source>
</evidence>
<dbReference type="InterPro" id="IPR000156">
    <property type="entry name" value="Ran_bind_dom"/>
</dbReference>
<feature type="region of interest" description="Disordered" evidence="10">
    <location>
        <begin position="45"/>
        <end position="117"/>
    </location>
</feature>
<dbReference type="SMART" id="SM00160">
    <property type="entry name" value="RanBD"/>
    <property type="match status" value="1"/>
</dbReference>
<proteinExistence type="predicted"/>
<dbReference type="GO" id="GO:0051028">
    <property type="term" value="P:mRNA transport"/>
    <property type="evidence" value="ECO:0007669"/>
    <property type="project" value="UniProtKB-KW"/>
</dbReference>
<evidence type="ECO:0000256" key="3">
    <source>
        <dbReference type="ARBA" id="ARBA00022737"/>
    </source>
</evidence>
<dbReference type="EMBL" id="GBRD01008024">
    <property type="protein sequence ID" value="JAG57797.1"/>
    <property type="molecule type" value="Transcribed_RNA"/>
</dbReference>
<comment type="subcellular location">
    <subcellularLocation>
        <location evidence="1">Nucleus</location>
        <location evidence="1">Nuclear pore complex</location>
    </subcellularLocation>
</comment>
<dbReference type="InterPro" id="IPR045255">
    <property type="entry name" value="RanBP1-like"/>
</dbReference>
<keyword evidence="2" id="KW-0813">Transport</keyword>
<evidence type="ECO:0000256" key="1">
    <source>
        <dbReference type="ARBA" id="ARBA00004567"/>
    </source>
</evidence>
<evidence type="ECO:0000313" key="12">
    <source>
        <dbReference type="EMBL" id="JAG21459.1"/>
    </source>
</evidence>
<dbReference type="InterPro" id="IPR015007">
    <property type="entry name" value="NUP2/50/61"/>
</dbReference>
<keyword evidence="3" id="KW-0677">Repeat</keyword>
<gene>
    <name evidence="12" type="primary">Nup50_0</name>
    <name evidence="13" type="synonym">Nup50_1</name>
    <name evidence="13" type="ORF">CM83_59831</name>
    <name evidence="12" type="ORF">CM83_59832</name>
</gene>
<dbReference type="InterPro" id="IPR011993">
    <property type="entry name" value="PH-like_dom_sf"/>
</dbReference>
<dbReference type="EMBL" id="GBHO01022145">
    <property type="protein sequence ID" value="JAG21459.1"/>
    <property type="molecule type" value="Transcribed_RNA"/>
</dbReference>
<feature type="compositionally biased region" description="Polar residues" evidence="10">
    <location>
        <begin position="91"/>
        <end position="100"/>
    </location>
</feature>
<evidence type="ECO:0000256" key="7">
    <source>
        <dbReference type="ARBA" id="ARBA00023010"/>
    </source>
</evidence>
<feature type="region of interest" description="Disordered" evidence="10">
    <location>
        <begin position="161"/>
        <end position="250"/>
    </location>
</feature>
<keyword evidence="5" id="KW-0653">Protein transport</keyword>
<dbReference type="GO" id="GO:0006606">
    <property type="term" value="P:protein import into nucleus"/>
    <property type="evidence" value="ECO:0007669"/>
    <property type="project" value="TreeGrafter"/>
</dbReference>
<sequence>MLKRAATNELNHTNWDDEEEQEKPSDFKLASAEVMSKRVIKIGKRRLGAEAPDATASPFSKFSFGGASKSSSNAPPPASGLNSMSAPKPPTTNGVGQNAESKSDEPKDKSDRPEQTTYLAKLKGLNEELISWIDSHFKKNPTSIFTPVFEDYNEYLKKIQAERDSKSSTPTPSASSSASPFGGFKFSVDSASKTTPGSGFLGPANATPAPASAPETSKTAVPDKPQGGSIFGNTTSKAEQPVGSIFGSGATKTSDAPPFSFGGAKPFTFGNVANPLSSSSSLTTPAAPVQNEEDSEEPPKNEFKPVTEEDAVFSQRVKVFVKRDDDYADRGVGTLFIKPANNKYQVIVRADTSLGNLLLNIILVDGIPMKQMGKNNVMLVCVPLPGADSKPVPTLLKVKTKEDAEKLFEELNKYKK</sequence>
<evidence type="ECO:0000256" key="2">
    <source>
        <dbReference type="ARBA" id="ARBA00022448"/>
    </source>
</evidence>
<feature type="region of interest" description="Disordered" evidence="10">
    <location>
        <begin position="278"/>
        <end position="304"/>
    </location>
</feature>
<keyword evidence="9" id="KW-0539">Nucleus</keyword>
<organism evidence="12">
    <name type="scientific">Lygus hesperus</name>
    <name type="common">Western plant bug</name>
    <dbReference type="NCBI Taxonomy" id="30085"/>
    <lineage>
        <taxon>Eukaryota</taxon>
        <taxon>Metazoa</taxon>
        <taxon>Ecdysozoa</taxon>
        <taxon>Arthropoda</taxon>
        <taxon>Hexapoda</taxon>
        <taxon>Insecta</taxon>
        <taxon>Pterygota</taxon>
        <taxon>Neoptera</taxon>
        <taxon>Paraneoptera</taxon>
        <taxon>Hemiptera</taxon>
        <taxon>Heteroptera</taxon>
        <taxon>Panheteroptera</taxon>
        <taxon>Cimicomorpha</taxon>
        <taxon>Miridae</taxon>
        <taxon>Mirini</taxon>
        <taxon>Lygus</taxon>
    </lineage>
</organism>
<accession>A0A0A9XNA1</accession>
<reference evidence="12" key="2">
    <citation type="submission" date="2014-07" db="EMBL/GenBank/DDBJ databases">
        <authorList>
            <person name="Hull J."/>
        </authorList>
    </citation>
    <scope>NUCLEOTIDE SEQUENCE</scope>
</reference>
<evidence type="ECO:0000313" key="14">
    <source>
        <dbReference type="EMBL" id="JAG57797.1"/>
    </source>
</evidence>
<reference evidence="12" key="1">
    <citation type="journal article" date="2014" name="PLoS ONE">
        <title>Transcriptome-Based Identification of ABC Transporters in the Western Tarnished Plant Bug Lygus hesperus.</title>
        <authorList>
            <person name="Hull J.J."/>
            <person name="Chaney K."/>
            <person name="Geib S.M."/>
            <person name="Fabrick J.A."/>
            <person name="Brent C.S."/>
            <person name="Walsh D."/>
            <person name="Lavine L.C."/>
        </authorList>
    </citation>
    <scope>NUCLEOTIDE SEQUENCE</scope>
</reference>
<evidence type="ECO:0000256" key="9">
    <source>
        <dbReference type="ARBA" id="ARBA00023242"/>
    </source>
</evidence>
<dbReference type="EMBL" id="GBHO01022144">
    <property type="protein sequence ID" value="JAG21460.1"/>
    <property type="molecule type" value="Transcribed_RNA"/>
</dbReference>
<feature type="region of interest" description="Disordered" evidence="10">
    <location>
        <begin position="1"/>
        <end position="32"/>
    </location>
</feature>
<keyword evidence="6" id="KW-0007">Acetylation</keyword>
<feature type="compositionally biased region" description="Low complexity" evidence="10">
    <location>
        <begin position="278"/>
        <end position="289"/>
    </location>
</feature>
<evidence type="ECO:0000256" key="6">
    <source>
        <dbReference type="ARBA" id="ARBA00022990"/>
    </source>
</evidence>